<comment type="caution">
    <text evidence="1">The sequence shown here is derived from an EMBL/GenBank/DDBJ whole genome shotgun (WGS) entry which is preliminary data.</text>
</comment>
<dbReference type="EMBL" id="JABSTQ010009126">
    <property type="protein sequence ID" value="KAG0432688.1"/>
    <property type="molecule type" value="Genomic_DNA"/>
</dbReference>
<protein>
    <submittedName>
        <fullName evidence="1">Uncharacterized protein</fullName>
    </submittedName>
</protein>
<accession>A0AC60QFW1</accession>
<name>A0AC60QFW1_IXOPE</name>
<evidence type="ECO:0000313" key="1">
    <source>
        <dbReference type="EMBL" id="KAG0432688.1"/>
    </source>
</evidence>
<evidence type="ECO:0000313" key="2">
    <source>
        <dbReference type="Proteomes" id="UP000805193"/>
    </source>
</evidence>
<reference evidence="1 2" key="1">
    <citation type="journal article" date="2020" name="Cell">
        <title>Large-Scale Comparative Analyses of Tick Genomes Elucidate Their Genetic Diversity and Vector Capacities.</title>
        <authorList>
            <consortium name="Tick Genome and Microbiome Consortium (TIGMIC)"/>
            <person name="Jia N."/>
            <person name="Wang J."/>
            <person name="Shi W."/>
            <person name="Du L."/>
            <person name="Sun Y."/>
            <person name="Zhan W."/>
            <person name="Jiang J.F."/>
            <person name="Wang Q."/>
            <person name="Zhang B."/>
            <person name="Ji P."/>
            <person name="Bell-Sakyi L."/>
            <person name="Cui X.M."/>
            <person name="Yuan T.T."/>
            <person name="Jiang B.G."/>
            <person name="Yang W.F."/>
            <person name="Lam T.T."/>
            <person name="Chang Q.C."/>
            <person name="Ding S.J."/>
            <person name="Wang X.J."/>
            <person name="Zhu J.G."/>
            <person name="Ruan X.D."/>
            <person name="Zhao L."/>
            <person name="Wei J.T."/>
            <person name="Ye R.Z."/>
            <person name="Que T.C."/>
            <person name="Du C.H."/>
            <person name="Zhou Y.H."/>
            <person name="Cheng J.X."/>
            <person name="Dai P.F."/>
            <person name="Guo W.B."/>
            <person name="Han X.H."/>
            <person name="Huang E.J."/>
            <person name="Li L.F."/>
            <person name="Wei W."/>
            <person name="Gao Y.C."/>
            <person name="Liu J.Z."/>
            <person name="Shao H.Z."/>
            <person name="Wang X."/>
            <person name="Wang C.C."/>
            <person name="Yang T.C."/>
            <person name="Huo Q.B."/>
            <person name="Li W."/>
            <person name="Chen H.Y."/>
            <person name="Chen S.E."/>
            <person name="Zhou L.G."/>
            <person name="Ni X.B."/>
            <person name="Tian J.H."/>
            <person name="Sheng Y."/>
            <person name="Liu T."/>
            <person name="Pan Y.S."/>
            <person name="Xia L.Y."/>
            <person name="Li J."/>
            <person name="Zhao F."/>
            <person name="Cao W.C."/>
        </authorList>
    </citation>
    <scope>NUCLEOTIDE SEQUENCE [LARGE SCALE GENOMIC DNA]</scope>
    <source>
        <strain evidence="1">Iper-2018</strain>
    </source>
</reference>
<organism evidence="1 2">
    <name type="scientific">Ixodes persulcatus</name>
    <name type="common">Taiga tick</name>
    <dbReference type="NCBI Taxonomy" id="34615"/>
    <lineage>
        <taxon>Eukaryota</taxon>
        <taxon>Metazoa</taxon>
        <taxon>Ecdysozoa</taxon>
        <taxon>Arthropoda</taxon>
        <taxon>Chelicerata</taxon>
        <taxon>Arachnida</taxon>
        <taxon>Acari</taxon>
        <taxon>Parasitiformes</taxon>
        <taxon>Ixodida</taxon>
        <taxon>Ixodoidea</taxon>
        <taxon>Ixodidae</taxon>
        <taxon>Ixodinae</taxon>
        <taxon>Ixodes</taxon>
    </lineage>
</organism>
<dbReference type="Proteomes" id="UP000805193">
    <property type="component" value="Unassembled WGS sequence"/>
</dbReference>
<keyword evidence="2" id="KW-1185">Reference proteome</keyword>
<gene>
    <name evidence="1" type="ORF">HPB47_020629</name>
</gene>
<sequence>MGASLSVRPQRERRRRTIAGRQFDESGENPKSRSAAADCDRQSEARARRTPARSAYVADAPVPNTRGMECGLAGSAAAAAGLKGSPPKALHVNFEPGDKDELQDRKKKYLTAKYGPHQMSLIKKRLRVEMWMYEQLQHLFASTEDNHDLEIDLDELLDMESDHRRRDFLRAKLVGAKQSRDRVEMFIEELMQRAKTL</sequence>
<proteinExistence type="predicted"/>